<feature type="region of interest" description="Disordered" evidence="10">
    <location>
        <begin position="1846"/>
        <end position="1925"/>
    </location>
</feature>
<feature type="domain" description="C2H2-type" evidence="11">
    <location>
        <begin position="154"/>
        <end position="181"/>
    </location>
</feature>
<evidence type="ECO:0000259" key="13">
    <source>
        <dbReference type="PROSITE" id="PS51293"/>
    </source>
</evidence>
<protein>
    <recommendedName>
        <fullName evidence="16">Zinc finger protein 541</fullName>
    </recommendedName>
</protein>
<keyword evidence="5" id="KW-0862">Zinc</keyword>
<feature type="domain" description="C2H2-type" evidence="11">
    <location>
        <begin position="210"/>
        <end position="238"/>
    </location>
</feature>
<dbReference type="GO" id="GO:0006357">
    <property type="term" value="P:regulation of transcription by RNA polymerase II"/>
    <property type="evidence" value="ECO:0007669"/>
    <property type="project" value="TreeGrafter"/>
</dbReference>
<feature type="compositionally biased region" description="Polar residues" evidence="10">
    <location>
        <begin position="1878"/>
        <end position="1890"/>
    </location>
</feature>
<dbReference type="PROSITE" id="PS50157">
    <property type="entry name" value="ZINC_FINGER_C2H2_2"/>
    <property type="match status" value="5"/>
</dbReference>
<evidence type="ECO:0000256" key="8">
    <source>
        <dbReference type="ARBA" id="ARBA00023242"/>
    </source>
</evidence>
<dbReference type="SUPFAM" id="SSF46689">
    <property type="entry name" value="Homeodomain-like"/>
    <property type="match status" value="1"/>
</dbReference>
<sequence>MFASDLGELFNNAGSSASDVSGHFTIPNNLSATSANLDLLRGIGASHSGPGRFTVSSIPQSVSRSVSLKPPVVASTIVDRQQQQQFFHSDGRIPSDSVSELIPSSGPVQVSHKLDSAQPQQQNDDFTNTSNNTDNAPLKSATKIPTSGHHRGTLRCPFCDKAFSNSSAIAKHKLTHSDERKYVCSICHKAFKRQDHLNGHKYTHETKKPHACHFCDKSYSDARSLRRHYENAHPEEYDRWLMLSQATNGDTSAFAVAAAALLSSTSLDSDAAGSSGSGNSIQANAAPASSSSILNALNNPVCKLLASNLTRASAYRMDGSPMSSNTVDSHAGNDAAVNGIGLMDKRSAHKHKSHRSTDWTLSCSPRSSNSGCSFSNATSPSGTLDTLEREDDAEDKSAATLASLSSLTATDMAAAAKMALMMAHPLEAPKRVACAVCQKRFKNQSALNGHMRLHGGYGPAGLTAISTTTTAATTNSPAQSRDVPINPESVSSSSAHAAGFVSSVATSSAKSHETIPEANALEDLLDPLIAAVTKSVMESTGSIADSSTVRVSGAATWSSEAPLACRPLHCSTGVSVMSSQENFLSFPTPPPPPYHPSHRIKAQLGNVSHEDARGRPEHSWFQGVISGDESWLSSSVARVPTPFSSQPDKARESTSTVTSSSRSSWWTPTDPGQLKMHPNRVSLDTHLNEFPSESRASRLDVYSSTNSLVFGVNSSTTSDEQKPTTADVNCLRESSGACRAVVQPTFATCVPTVTQSHPSSLLGFLADTTPKSVVSAIQRDIQWASHSAMRQQQFWPLSRDSCLARPPLFRPSSQFCQPASLEALYSPVTPASANTSSSMTVDATDGSAFTFPPGEQHLSGNSVLSQYSVPKCLSDPRVVAPAVCLSSGVPSSRPRLDVGPDRQFPATVLRHNSSPGITLNERRGRLTPGIYDHGESDLLMSFDDHVIARQQRHSGDFSHPPLNANASQKFGPACFRPHSTHFVCSDSYRCSNSGPSQLLSSHDSLLSDRGAYDFSAHTAVLGKRQFEQQPPERQQQLNYTPHTLPAYQERHSFPNFSHYTPVCSSALRLSSVNVRPSPSSSDSNCAVVSQQQELVPEQPERTRHISAPILPPCSFSQSYTSGTLKFVSSSFGLNYGPWDSRPISCSSSVSGGYSTVERLGGSHSMASHDSYASDLTSSDAVADLLMQSHITNPLMFPGKLARHCDQVKLSPLRVDAEYANQIHINTSSSSMLTPVHCLTDQSHSDSDMGHISHFPQLTTTTTTTTDPVVAQTTTILSKNVVSNNDTRPPVERFELADLATGSGSADESDNSAVARLSKSLAEDNLFRNPHTVLPPKKAKRKPAPIFIPPQTSANLSRLRSPRIWTSESSSFNASPPPYTPPPMLSPNRRGSGLFSSLTARWSSSVTSPVTLHRRNSSQYPSSALPTTTGSTDFLRSVSNQNQSTPNASSEPERLLKRNYATIISCSANAQPDCDAAESGDLIEERRHFAYPRRRRQLTPKSAPMVLLNSSALNFSKPATESNSFIEPPNVPAEPSAPTVFGYDDETMRRFAEADAADRARRLGQRQRRRCDTERGQPYQPFSFPGEGAADGLDLVPEKLSKLESEGSALMNYRTEEVLELVENTLASLDEEASCTEKYLSEDIEMDELDKHDDEEDEDEDEEGVPSSLIPRINVGDAFQAVISDYCPDRTAAYEEETASRETLLWYPENLDEHDPKNIESLNLLMKIACSPAVRNCGLNMEYTFHLLCKYKGNLEMTLHALLYETLVVYDYVYAETTAWTTEEIAQFQHGLRLYGRDFHQVAKDLQANGMNKTVKACVEFYYVWKRMNTPSDVKWYRERARRQRLTTRTEPIADKPHAPSSFTSDPNASGTSKEHSDSTCTTTENTSSYNLRRKYHPNPVDKPVADERPTNISLSNNSEDSSVSEIQPCPSLVGGIDWPMSSDHDVSIKDDDEESGMKFPCHLCHRVFAKVKSRNAHMRSHSDHREVAIKQSH</sequence>
<evidence type="ECO:0000256" key="5">
    <source>
        <dbReference type="ARBA" id="ARBA00022833"/>
    </source>
</evidence>
<reference evidence="14" key="1">
    <citation type="submission" date="2019-05" db="EMBL/GenBank/DDBJ databases">
        <title>Annotation for the trematode Paragonimus heterotremus.</title>
        <authorList>
            <person name="Choi Y.-J."/>
        </authorList>
    </citation>
    <scope>NUCLEOTIDE SEQUENCE</scope>
    <source>
        <strain evidence="14">LC</strain>
    </source>
</reference>
<dbReference type="Pfam" id="PF01448">
    <property type="entry name" value="ELM2"/>
    <property type="match status" value="1"/>
</dbReference>
<dbReference type="GO" id="GO:0008270">
    <property type="term" value="F:zinc ion binding"/>
    <property type="evidence" value="ECO:0007669"/>
    <property type="project" value="UniProtKB-KW"/>
</dbReference>
<evidence type="ECO:0000256" key="9">
    <source>
        <dbReference type="PROSITE-ProRule" id="PRU00042"/>
    </source>
</evidence>
<dbReference type="PANTHER" id="PTHR16089">
    <property type="entry name" value="REST COREPRESSOR COREST PROTEIN-RELATED"/>
    <property type="match status" value="1"/>
</dbReference>
<feature type="compositionally biased region" description="Pro residues" evidence="10">
    <location>
        <begin position="1374"/>
        <end position="1384"/>
    </location>
</feature>
<dbReference type="GO" id="GO:0003714">
    <property type="term" value="F:transcription corepressor activity"/>
    <property type="evidence" value="ECO:0007669"/>
    <property type="project" value="TreeGrafter"/>
</dbReference>
<dbReference type="PROSITE" id="PS51156">
    <property type="entry name" value="ELM2"/>
    <property type="match status" value="1"/>
</dbReference>
<dbReference type="FunFam" id="3.30.160.60:FF:000744">
    <property type="entry name" value="zinc finger E-box-binding homeobox 1"/>
    <property type="match status" value="1"/>
</dbReference>
<dbReference type="Gene3D" id="3.30.160.60">
    <property type="entry name" value="Classic Zinc Finger"/>
    <property type="match status" value="3"/>
</dbReference>
<keyword evidence="2" id="KW-0479">Metal-binding</keyword>
<feature type="compositionally biased region" description="Low complexity" evidence="10">
    <location>
        <begin position="1911"/>
        <end position="1924"/>
    </location>
</feature>
<feature type="domain" description="SANT" evidence="13">
    <location>
        <begin position="1774"/>
        <end position="1829"/>
    </location>
</feature>
<feature type="domain" description="C2H2-type" evidence="11">
    <location>
        <begin position="182"/>
        <end position="209"/>
    </location>
</feature>
<feature type="compositionally biased region" description="Polar residues" evidence="10">
    <location>
        <begin position="1350"/>
        <end position="1373"/>
    </location>
</feature>
<dbReference type="InterPro" id="IPR051066">
    <property type="entry name" value="Trans_reg/Corepressor"/>
</dbReference>
<evidence type="ECO:0000313" key="15">
    <source>
        <dbReference type="Proteomes" id="UP000748531"/>
    </source>
</evidence>
<dbReference type="Pfam" id="PF00249">
    <property type="entry name" value="Myb_DNA-binding"/>
    <property type="match status" value="1"/>
</dbReference>
<dbReference type="GO" id="GO:0000118">
    <property type="term" value="C:histone deacetylase complex"/>
    <property type="evidence" value="ECO:0007669"/>
    <property type="project" value="TreeGrafter"/>
</dbReference>
<evidence type="ECO:0000256" key="4">
    <source>
        <dbReference type="ARBA" id="ARBA00022771"/>
    </source>
</evidence>
<dbReference type="InterPro" id="IPR001005">
    <property type="entry name" value="SANT/Myb"/>
</dbReference>
<name>A0A8J4TJR0_9TREM</name>
<feature type="compositionally biased region" description="Low complexity" evidence="10">
    <location>
        <begin position="653"/>
        <end position="669"/>
    </location>
</feature>
<dbReference type="FunFam" id="3.30.160.60:FF:000090">
    <property type="entry name" value="Odd-skipped-related transciption factor 2"/>
    <property type="match status" value="1"/>
</dbReference>
<dbReference type="PROSITE" id="PS51293">
    <property type="entry name" value="SANT"/>
    <property type="match status" value="1"/>
</dbReference>
<dbReference type="OrthoDB" id="6077919at2759"/>
<feature type="compositionally biased region" description="Low complexity" evidence="10">
    <location>
        <begin position="362"/>
        <end position="379"/>
    </location>
</feature>
<evidence type="ECO:0008006" key="16">
    <source>
        <dbReference type="Google" id="ProtNLM"/>
    </source>
</evidence>
<feature type="domain" description="C2H2-type" evidence="11">
    <location>
        <begin position="1959"/>
        <end position="1986"/>
    </location>
</feature>
<dbReference type="SMART" id="SM00717">
    <property type="entry name" value="SANT"/>
    <property type="match status" value="1"/>
</dbReference>
<feature type="domain" description="ELM2" evidence="12">
    <location>
        <begin position="1670"/>
        <end position="1765"/>
    </location>
</feature>
<dbReference type="InterPro" id="IPR017884">
    <property type="entry name" value="SANT_dom"/>
</dbReference>
<evidence type="ECO:0000259" key="12">
    <source>
        <dbReference type="PROSITE" id="PS51156"/>
    </source>
</evidence>
<evidence type="ECO:0000259" key="11">
    <source>
        <dbReference type="PROSITE" id="PS50157"/>
    </source>
</evidence>
<feature type="region of interest" description="Disordered" evidence="10">
    <location>
        <begin position="639"/>
        <end position="676"/>
    </location>
</feature>
<dbReference type="PROSITE" id="PS00028">
    <property type="entry name" value="ZINC_FINGER_C2H2_1"/>
    <property type="match status" value="5"/>
</dbReference>
<keyword evidence="3" id="KW-0677">Repeat</keyword>
<feature type="compositionally biased region" description="Polar residues" evidence="10">
    <location>
        <begin position="1860"/>
        <end position="1871"/>
    </location>
</feature>
<dbReference type="InterPro" id="IPR009057">
    <property type="entry name" value="Homeodomain-like_sf"/>
</dbReference>
<keyword evidence="7" id="KW-0804">Transcription</keyword>
<feature type="region of interest" description="Disordered" evidence="10">
    <location>
        <begin position="470"/>
        <end position="491"/>
    </location>
</feature>
<feature type="region of interest" description="Disordered" evidence="10">
    <location>
        <begin position="88"/>
        <end position="149"/>
    </location>
</feature>
<feature type="compositionally biased region" description="Polar residues" evidence="10">
    <location>
        <begin position="1416"/>
        <end position="1449"/>
    </location>
</feature>
<comment type="caution">
    <text evidence="14">The sequence shown here is derived from an EMBL/GenBank/DDBJ whole genome shotgun (WGS) entry which is preliminary data.</text>
</comment>
<dbReference type="EMBL" id="LUCH01000940">
    <property type="protein sequence ID" value="KAF5403992.1"/>
    <property type="molecule type" value="Genomic_DNA"/>
</dbReference>
<comment type="subcellular location">
    <subcellularLocation>
        <location evidence="1">Nucleus</location>
    </subcellularLocation>
</comment>
<feature type="compositionally biased region" description="Low complexity" evidence="10">
    <location>
        <begin position="120"/>
        <end position="135"/>
    </location>
</feature>
<dbReference type="Proteomes" id="UP000748531">
    <property type="component" value="Unassembled WGS sequence"/>
</dbReference>
<feature type="region of interest" description="Disordered" evidence="10">
    <location>
        <begin position="1558"/>
        <end position="1590"/>
    </location>
</feature>
<organism evidence="14 15">
    <name type="scientific">Paragonimus heterotremus</name>
    <dbReference type="NCBI Taxonomy" id="100268"/>
    <lineage>
        <taxon>Eukaryota</taxon>
        <taxon>Metazoa</taxon>
        <taxon>Spiralia</taxon>
        <taxon>Lophotrochozoa</taxon>
        <taxon>Platyhelminthes</taxon>
        <taxon>Trematoda</taxon>
        <taxon>Digenea</taxon>
        <taxon>Plagiorchiida</taxon>
        <taxon>Troglotremata</taxon>
        <taxon>Troglotrematidae</taxon>
        <taxon>Paragonimus</taxon>
    </lineage>
</organism>
<evidence type="ECO:0000256" key="7">
    <source>
        <dbReference type="ARBA" id="ARBA00023163"/>
    </source>
</evidence>
<dbReference type="GO" id="GO:0005667">
    <property type="term" value="C:transcription regulator complex"/>
    <property type="evidence" value="ECO:0007669"/>
    <property type="project" value="TreeGrafter"/>
</dbReference>
<dbReference type="InterPro" id="IPR000949">
    <property type="entry name" value="ELM2_dom"/>
</dbReference>
<evidence type="ECO:0000313" key="14">
    <source>
        <dbReference type="EMBL" id="KAF5403992.1"/>
    </source>
</evidence>
<keyword evidence="6" id="KW-0805">Transcription regulation</keyword>
<dbReference type="SMART" id="SM00355">
    <property type="entry name" value="ZnF_C2H2"/>
    <property type="match status" value="5"/>
</dbReference>
<dbReference type="SMART" id="SM01189">
    <property type="entry name" value="ELM2"/>
    <property type="match status" value="1"/>
</dbReference>
<dbReference type="Pfam" id="PF13912">
    <property type="entry name" value="zf-C2H2_6"/>
    <property type="match status" value="1"/>
</dbReference>
<feature type="domain" description="C2H2-type" evidence="11">
    <location>
        <begin position="432"/>
        <end position="459"/>
    </location>
</feature>
<keyword evidence="4 9" id="KW-0863">Zinc-finger</keyword>
<dbReference type="InterPro" id="IPR036236">
    <property type="entry name" value="Znf_C2H2_sf"/>
</dbReference>
<gene>
    <name evidence="14" type="ORF">PHET_02497</name>
</gene>
<accession>A0A8J4TJR0</accession>
<evidence type="ECO:0000256" key="3">
    <source>
        <dbReference type="ARBA" id="ARBA00022737"/>
    </source>
</evidence>
<feature type="region of interest" description="Disordered" evidence="10">
    <location>
        <begin position="1327"/>
        <end position="1391"/>
    </location>
</feature>
<feature type="compositionally biased region" description="Acidic residues" evidence="10">
    <location>
        <begin position="1641"/>
        <end position="1663"/>
    </location>
</feature>
<keyword evidence="15" id="KW-1185">Reference proteome</keyword>
<feature type="region of interest" description="Disordered" evidence="10">
    <location>
        <begin position="357"/>
        <end position="395"/>
    </location>
</feature>
<keyword evidence="8" id="KW-0539">Nucleus</keyword>
<evidence type="ECO:0000256" key="6">
    <source>
        <dbReference type="ARBA" id="ARBA00023015"/>
    </source>
</evidence>
<feature type="region of interest" description="Disordered" evidence="10">
    <location>
        <begin position="1405"/>
        <end position="1452"/>
    </location>
</feature>
<dbReference type="SUPFAM" id="SSF57667">
    <property type="entry name" value="beta-beta-alpha zinc fingers"/>
    <property type="match status" value="2"/>
</dbReference>
<dbReference type="InterPro" id="IPR013087">
    <property type="entry name" value="Znf_C2H2_type"/>
</dbReference>
<dbReference type="Pfam" id="PF00096">
    <property type="entry name" value="zf-C2H2"/>
    <property type="match status" value="2"/>
</dbReference>
<evidence type="ECO:0000256" key="1">
    <source>
        <dbReference type="ARBA" id="ARBA00004123"/>
    </source>
</evidence>
<feature type="region of interest" description="Disordered" evidence="10">
    <location>
        <begin position="1639"/>
        <end position="1668"/>
    </location>
</feature>
<evidence type="ECO:0000256" key="10">
    <source>
        <dbReference type="SAM" id="MobiDB-lite"/>
    </source>
</evidence>
<evidence type="ECO:0000256" key="2">
    <source>
        <dbReference type="ARBA" id="ARBA00022723"/>
    </source>
</evidence>
<dbReference type="Gene3D" id="1.10.10.60">
    <property type="entry name" value="Homeodomain-like"/>
    <property type="match status" value="1"/>
</dbReference>
<dbReference type="PANTHER" id="PTHR16089:SF40">
    <property type="entry name" value="SUPPRESSOR OF ACTIVATED EGL-4 PROTEIN 1"/>
    <property type="match status" value="1"/>
</dbReference>
<proteinExistence type="predicted"/>